<evidence type="ECO:0000313" key="6">
    <source>
        <dbReference type="Proteomes" id="UP000187203"/>
    </source>
</evidence>
<evidence type="ECO:0000256" key="4">
    <source>
        <dbReference type="ARBA" id="ARBA00022842"/>
    </source>
</evidence>
<evidence type="ECO:0000256" key="3">
    <source>
        <dbReference type="ARBA" id="ARBA00022723"/>
    </source>
</evidence>
<dbReference type="GO" id="GO:0032259">
    <property type="term" value="P:methylation"/>
    <property type="evidence" value="ECO:0007669"/>
    <property type="project" value="UniProtKB-KW"/>
</dbReference>
<protein>
    <submittedName>
        <fullName evidence="5">SAM dependent carboxyl methyltransferase</fullName>
    </submittedName>
</protein>
<keyword evidence="2" id="KW-0808">Transferase</keyword>
<keyword evidence="4" id="KW-0460">Magnesium</keyword>
<keyword evidence="3" id="KW-0479">Metal-binding</keyword>
<comment type="caution">
    <text evidence="5">The sequence shown here is derived from an EMBL/GenBank/DDBJ whole genome shotgun (WGS) entry which is preliminary data.</text>
</comment>
<dbReference type="Pfam" id="PF03492">
    <property type="entry name" value="Methyltransf_7"/>
    <property type="match status" value="1"/>
</dbReference>
<proteinExistence type="predicted"/>
<dbReference type="Gene3D" id="1.10.1200.270">
    <property type="entry name" value="Methyltransferase, alpha-helical capping domain"/>
    <property type="match status" value="1"/>
</dbReference>
<name>A0A1R3HQH2_9ROSI</name>
<keyword evidence="1 5" id="KW-0489">Methyltransferase</keyword>
<dbReference type="InterPro" id="IPR005299">
    <property type="entry name" value="MeTrfase_7"/>
</dbReference>
<evidence type="ECO:0000256" key="1">
    <source>
        <dbReference type="ARBA" id="ARBA00022603"/>
    </source>
</evidence>
<dbReference type="AlphaFoldDB" id="A0A1R3HQH2"/>
<reference evidence="6" key="1">
    <citation type="submission" date="2013-09" db="EMBL/GenBank/DDBJ databases">
        <title>Corchorus olitorius genome sequencing.</title>
        <authorList>
            <person name="Alam M."/>
            <person name="Haque M.S."/>
            <person name="Islam M.S."/>
            <person name="Emdad E.M."/>
            <person name="Islam M.M."/>
            <person name="Ahmed B."/>
            <person name="Halim A."/>
            <person name="Hossen Q.M.M."/>
            <person name="Hossain M.Z."/>
            <person name="Ahmed R."/>
            <person name="Khan M.M."/>
            <person name="Islam R."/>
            <person name="Rashid M.M."/>
            <person name="Khan S.A."/>
            <person name="Rahman M.S."/>
            <person name="Alam M."/>
            <person name="Yahiya A.S."/>
            <person name="Khan M.S."/>
            <person name="Azam M.S."/>
            <person name="Haque T."/>
            <person name="Lashkar M.Z.H."/>
            <person name="Akhand A.I."/>
            <person name="Morshed G."/>
            <person name="Roy S."/>
            <person name="Uddin K.S."/>
            <person name="Rabeya T."/>
            <person name="Hossain A.S."/>
            <person name="Chowdhury A."/>
            <person name="Snigdha A.R."/>
            <person name="Mortoza M.S."/>
            <person name="Matin S.A."/>
            <person name="Hoque S.M.E."/>
            <person name="Islam M.K."/>
            <person name="Roy D.K."/>
            <person name="Haider R."/>
            <person name="Moosa M.M."/>
            <person name="Elias S.M."/>
            <person name="Hasan A.M."/>
            <person name="Jahan S."/>
            <person name="Shafiuddin M."/>
            <person name="Mahmood N."/>
            <person name="Shommy N.S."/>
        </authorList>
    </citation>
    <scope>NUCLEOTIDE SEQUENCE [LARGE SCALE GENOMIC DNA]</scope>
    <source>
        <strain evidence="6">cv. O-4</strain>
    </source>
</reference>
<evidence type="ECO:0000313" key="5">
    <source>
        <dbReference type="EMBL" id="OMO72391.1"/>
    </source>
</evidence>
<dbReference type="OrthoDB" id="1523883at2759"/>
<dbReference type="InterPro" id="IPR029063">
    <property type="entry name" value="SAM-dependent_MTases_sf"/>
</dbReference>
<gene>
    <name evidence="5" type="ORF">COLO4_27636</name>
</gene>
<dbReference type="Proteomes" id="UP000187203">
    <property type="component" value="Unassembled WGS sequence"/>
</dbReference>
<organism evidence="5 6">
    <name type="scientific">Corchorus olitorius</name>
    <dbReference type="NCBI Taxonomy" id="93759"/>
    <lineage>
        <taxon>Eukaryota</taxon>
        <taxon>Viridiplantae</taxon>
        <taxon>Streptophyta</taxon>
        <taxon>Embryophyta</taxon>
        <taxon>Tracheophyta</taxon>
        <taxon>Spermatophyta</taxon>
        <taxon>Magnoliopsida</taxon>
        <taxon>eudicotyledons</taxon>
        <taxon>Gunneridae</taxon>
        <taxon>Pentapetalae</taxon>
        <taxon>rosids</taxon>
        <taxon>malvids</taxon>
        <taxon>Malvales</taxon>
        <taxon>Malvaceae</taxon>
        <taxon>Grewioideae</taxon>
        <taxon>Apeibeae</taxon>
        <taxon>Corchorus</taxon>
    </lineage>
</organism>
<dbReference type="STRING" id="93759.A0A1R3HQH2"/>
<dbReference type="EMBL" id="AWUE01019653">
    <property type="protein sequence ID" value="OMO72391.1"/>
    <property type="molecule type" value="Genomic_DNA"/>
</dbReference>
<dbReference type="InterPro" id="IPR042086">
    <property type="entry name" value="MeTrfase_capping"/>
</dbReference>
<dbReference type="GO" id="GO:0046872">
    <property type="term" value="F:metal ion binding"/>
    <property type="evidence" value="ECO:0007669"/>
    <property type="project" value="UniProtKB-KW"/>
</dbReference>
<dbReference type="PANTHER" id="PTHR31009">
    <property type="entry name" value="S-ADENOSYL-L-METHIONINE:CARBOXYL METHYLTRANSFERASE FAMILY PROTEIN"/>
    <property type="match status" value="1"/>
</dbReference>
<keyword evidence="6" id="KW-1185">Reference proteome</keyword>
<evidence type="ECO:0000256" key="2">
    <source>
        <dbReference type="ARBA" id="ARBA00022679"/>
    </source>
</evidence>
<accession>A0A1R3HQH2</accession>
<dbReference type="SUPFAM" id="SSF53335">
    <property type="entry name" value="S-adenosyl-L-methionine-dependent methyltransferases"/>
    <property type="match status" value="1"/>
</dbReference>
<sequence length="144" mass="16233">MIAIPDGIPNTSIQSSLVLDLLGSCLMDMAKEETISESLVDSFNFPVYFPSAKEMKEIIEKNGCFSIERLETTHPLSEAIVKLDTRVFTAHSRAANEGIISKHFGNKIIDELFDRFHKKAEENSSLLNNPSYRLSQLFVVLIRK</sequence>
<dbReference type="GO" id="GO:0008168">
    <property type="term" value="F:methyltransferase activity"/>
    <property type="evidence" value="ECO:0007669"/>
    <property type="project" value="UniProtKB-KW"/>
</dbReference>